<dbReference type="Proteomes" id="UP000198825">
    <property type="component" value="Chromosome I"/>
</dbReference>
<name>A0A1H2LTE9_9ACTN</name>
<dbReference type="STRING" id="546874.SAMN04488544_0792"/>
<dbReference type="Pfam" id="PF07077">
    <property type="entry name" value="DUF1345"/>
    <property type="match status" value="1"/>
</dbReference>
<dbReference type="OrthoDB" id="64737at2"/>
<accession>A0A1H2LTE9</accession>
<feature type="transmembrane region" description="Helical" evidence="1">
    <location>
        <begin position="34"/>
        <end position="53"/>
    </location>
</feature>
<keyword evidence="1" id="KW-0812">Transmembrane</keyword>
<evidence type="ECO:0000313" key="3">
    <source>
        <dbReference type="Proteomes" id="UP000198825"/>
    </source>
</evidence>
<keyword evidence="1" id="KW-0472">Membrane</keyword>
<feature type="transmembrane region" description="Helical" evidence="1">
    <location>
        <begin position="98"/>
        <end position="118"/>
    </location>
</feature>
<sequence length="252" mass="27019">MSAATDGGVEEAEARRRHIQALLARPSSSGSRRLLVCAGVGLVVAVGLVLAGLLRYAVLAGLMSVAGTYVVWTYLALRRFKGQGTRAHAQREDPRSGLRQVAATLVILGNLAAVVTLLVLDKSRDADVDAVLAVVAVVLSWFLLHTLYVPHYARLFYGPPEHGLPALVLTEPGTEEEVRVAGGIDFNALGYWPAYADFVYFAFNLGMTFQVSDTSVSHPAVRRLVLGHCLLSYFFATAITATVLNLVIGLVS</sequence>
<dbReference type="RefSeq" id="WP_091073340.1">
    <property type="nucleotide sequence ID" value="NZ_LT629799.1"/>
</dbReference>
<protein>
    <submittedName>
        <fullName evidence="2">Uncharacterized membrane protein</fullName>
    </submittedName>
</protein>
<dbReference type="EMBL" id="LT629799">
    <property type="protein sequence ID" value="SDU84132.1"/>
    <property type="molecule type" value="Genomic_DNA"/>
</dbReference>
<gene>
    <name evidence="2" type="ORF">SAMN04488544_0792</name>
</gene>
<feature type="transmembrane region" description="Helical" evidence="1">
    <location>
        <begin position="59"/>
        <end position="77"/>
    </location>
</feature>
<proteinExistence type="predicted"/>
<keyword evidence="1" id="KW-1133">Transmembrane helix</keyword>
<feature type="transmembrane region" description="Helical" evidence="1">
    <location>
        <begin position="230"/>
        <end position="251"/>
    </location>
</feature>
<dbReference type="InterPro" id="IPR009781">
    <property type="entry name" value="DUF1345"/>
</dbReference>
<feature type="transmembrane region" description="Helical" evidence="1">
    <location>
        <begin position="130"/>
        <end position="149"/>
    </location>
</feature>
<keyword evidence="3" id="KW-1185">Reference proteome</keyword>
<evidence type="ECO:0000256" key="1">
    <source>
        <dbReference type="SAM" id="Phobius"/>
    </source>
</evidence>
<reference evidence="3" key="1">
    <citation type="submission" date="2016-10" db="EMBL/GenBank/DDBJ databases">
        <authorList>
            <person name="Varghese N."/>
            <person name="Submissions S."/>
        </authorList>
    </citation>
    <scope>NUCLEOTIDE SEQUENCE [LARGE SCALE GENOMIC DNA]</scope>
    <source>
        <strain evidence="3">DSM 21743</strain>
    </source>
</reference>
<evidence type="ECO:0000313" key="2">
    <source>
        <dbReference type="EMBL" id="SDU84132.1"/>
    </source>
</evidence>
<dbReference type="AlphaFoldDB" id="A0A1H2LTE9"/>
<organism evidence="2 3">
    <name type="scientific">Microlunatus sagamiharensis</name>
    <dbReference type="NCBI Taxonomy" id="546874"/>
    <lineage>
        <taxon>Bacteria</taxon>
        <taxon>Bacillati</taxon>
        <taxon>Actinomycetota</taxon>
        <taxon>Actinomycetes</taxon>
        <taxon>Propionibacteriales</taxon>
        <taxon>Propionibacteriaceae</taxon>
        <taxon>Microlunatus</taxon>
    </lineage>
</organism>